<name>A0A451DDM7_9GAMM</name>
<dbReference type="RefSeq" id="WP_157990014.1">
    <property type="nucleotide sequence ID" value="NZ_LR217720.1"/>
</dbReference>
<feature type="modified residue" description="N6-(pyridoxal phosphate)lysine" evidence="2 3">
    <location>
        <position position="34"/>
    </location>
</feature>
<dbReference type="HAMAP" id="MF_02087">
    <property type="entry name" value="PLP_homeostasis"/>
    <property type="match status" value="1"/>
</dbReference>
<evidence type="ECO:0000256" key="1">
    <source>
        <dbReference type="ARBA" id="ARBA00022898"/>
    </source>
</evidence>
<dbReference type="PIRSF" id="PIRSF004848">
    <property type="entry name" value="YBL036c_PLPDEIII"/>
    <property type="match status" value="1"/>
</dbReference>
<evidence type="ECO:0000256" key="3">
    <source>
        <dbReference type="PIRSR" id="PIRSR004848-1"/>
    </source>
</evidence>
<feature type="domain" description="Alanine racemase N-terminal" evidence="5">
    <location>
        <begin position="29"/>
        <end position="224"/>
    </location>
</feature>
<gene>
    <name evidence="6" type="primary">yggS</name>
    <name evidence="6" type="ORF">ERCILAFE3058_665</name>
</gene>
<dbReference type="AlphaFoldDB" id="A0A451DDM7"/>
<dbReference type="CDD" id="cd06824">
    <property type="entry name" value="PLPDE_III_Yggs_like"/>
    <property type="match status" value="1"/>
</dbReference>
<organism evidence="6 7">
    <name type="scientific">Candidatus Erwinia haradaeae</name>
    <dbReference type="NCBI Taxonomy" id="1922217"/>
    <lineage>
        <taxon>Bacteria</taxon>
        <taxon>Pseudomonadati</taxon>
        <taxon>Pseudomonadota</taxon>
        <taxon>Gammaproteobacteria</taxon>
        <taxon>Enterobacterales</taxon>
        <taxon>Erwiniaceae</taxon>
        <taxon>Erwinia</taxon>
    </lineage>
</organism>
<dbReference type="PANTHER" id="PTHR10146:SF14">
    <property type="entry name" value="PYRIDOXAL PHOSPHATE HOMEOSTASIS PROTEIN"/>
    <property type="match status" value="1"/>
</dbReference>
<evidence type="ECO:0000259" key="5">
    <source>
        <dbReference type="Pfam" id="PF01168"/>
    </source>
</evidence>
<dbReference type="PROSITE" id="PS01211">
    <property type="entry name" value="UPF0001"/>
    <property type="match status" value="1"/>
</dbReference>
<keyword evidence="1 2" id="KW-0663">Pyridoxal phosphate</keyword>
<proteinExistence type="inferred from homology"/>
<dbReference type="EMBL" id="LR217720">
    <property type="protein sequence ID" value="VFP84574.1"/>
    <property type="molecule type" value="Genomic_DNA"/>
</dbReference>
<dbReference type="SUPFAM" id="SSF51419">
    <property type="entry name" value="PLP-binding barrel"/>
    <property type="match status" value="1"/>
</dbReference>
<protein>
    <recommendedName>
        <fullName evidence="2">Pyridoxal phosphate homeostasis protein</fullName>
        <shortName evidence="2">PLP homeostasis protein</shortName>
    </recommendedName>
</protein>
<comment type="cofactor">
    <cofactor evidence="3">
        <name>pyridoxal 5'-phosphate</name>
        <dbReference type="ChEBI" id="CHEBI:597326"/>
    </cofactor>
</comment>
<dbReference type="InterPro" id="IPR011078">
    <property type="entry name" value="PyrdxlP_homeostasis"/>
</dbReference>
<dbReference type="Gene3D" id="3.20.20.10">
    <property type="entry name" value="Alanine racemase"/>
    <property type="match status" value="1"/>
</dbReference>
<reference evidence="6 7" key="1">
    <citation type="submission" date="2019-02" db="EMBL/GenBank/DDBJ databases">
        <authorList>
            <person name="Manzano-Marin A."/>
            <person name="Manzano-Marin A."/>
        </authorList>
    </citation>
    <scope>NUCLEOTIDE SEQUENCE [LARGE SCALE GENOMIC DNA]</scope>
    <source>
        <strain evidence="6 7">ErCilaricifoliae</strain>
    </source>
</reference>
<dbReference type="Pfam" id="PF01168">
    <property type="entry name" value="Ala_racemase_N"/>
    <property type="match status" value="1"/>
</dbReference>
<dbReference type="Proteomes" id="UP000294418">
    <property type="component" value="Chromosome"/>
</dbReference>
<dbReference type="OrthoDB" id="9804072at2"/>
<comment type="function">
    <text evidence="2">Pyridoxal 5'-phosphate (PLP)-binding protein, which is involved in PLP homeostasis.</text>
</comment>
<evidence type="ECO:0000313" key="7">
    <source>
        <dbReference type="Proteomes" id="UP000294418"/>
    </source>
</evidence>
<dbReference type="PANTHER" id="PTHR10146">
    <property type="entry name" value="PROLINE SYNTHETASE CO-TRANSCRIBED BACTERIAL HOMOLOG PROTEIN"/>
    <property type="match status" value="1"/>
</dbReference>
<dbReference type="GO" id="GO:0030170">
    <property type="term" value="F:pyridoxal phosphate binding"/>
    <property type="evidence" value="ECO:0007669"/>
    <property type="project" value="UniProtKB-UniRule"/>
</dbReference>
<comment type="subunit">
    <text evidence="2">Monomer.</text>
</comment>
<dbReference type="InterPro" id="IPR001608">
    <property type="entry name" value="Ala_racemase_N"/>
</dbReference>
<sequence>MIKTNLQNIHQKITMTALRCGRDPKEITLLAVSKKKTVREIEQAVSVGQNFFAENYVQEGISKIKLLSDVKLVWHFIGSLQSNKSRLVAKYFDWCHTVNSLHLAHRLNFQRSGMPNPLNVLIQINISNEEQKSGILLKELPNLAQAISVLPCLILRGIMAMPILHHSNERQLVAYHKMAEVFQQLKDTYPSVDTLSLGTSSDIDSAIIVGSTMVRVGTAIFGTRG</sequence>
<accession>A0A451DDM7</accession>
<dbReference type="NCBIfam" id="TIGR00044">
    <property type="entry name" value="YggS family pyridoxal phosphate-dependent enzyme"/>
    <property type="match status" value="1"/>
</dbReference>
<comment type="similarity">
    <text evidence="2 4">Belongs to the pyridoxal phosphate-binding protein YggS/PROSC family.</text>
</comment>
<dbReference type="InterPro" id="IPR029066">
    <property type="entry name" value="PLP-binding_barrel"/>
</dbReference>
<evidence type="ECO:0000256" key="2">
    <source>
        <dbReference type="HAMAP-Rule" id="MF_02087"/>
    </source>
</evidence>
<evidence type="ECO:0000313" key="6">
    <source>
        <dbReference type="EMBL" id="VFP84574.1"/>
    </source>
</evidence>
<evidence type="ECO:0000256" key="4">
    <source>
        <dbReference type="RuleBase" id="RU004514"/>
    </source>
</evidence>